<proteinExistence type="predicted"/>
<sequence length="84" mass="8828">MSGHSDRKPVRKRLRNTGCLIGLIVLLILLGLIILLAAIAQDPTGAAGGVNYWWGQLGDGARAVLGAPIDFFGSLLEFGRELGG</sequence>
<comment type="caution">
    <text evidence="2">The sequence shown here is derived from an EMBL/GenBank/DDBJ whole genome shotgun (WGS) entry which is preliminary data.</text>
</comment>
<protein>
    <submittedName>
        <fullName evidence="2">Uncharacterized protein</fullName>
    </submittedName>
</protein>
<keyword evidence="1" id="KW-0472">Membrane</keyword>
<gene>
    <name evidence="2" type="ORF">BJ969_003616</name>
</gene>
<keyword evidence="1" id="KW-1133">Transmembrane helix</keyword>
<keyword evidence="3" id="KW-1185">Reference proteome</keyword>
<evidence type="ECO:0000313" key="3">
    <source>
        <dbReference type="Proteomes" id="UP000580474"/>
    </source>
</evidence>
<keyword evidence="1" id="KW-0812">Transmembrane</keyword>
<dbReference type="AlphaFoldDB" id="A0A840NJP5"/>
<name>A0A840NJP5_9PSEU</name>
<dbReference type="RefSeq" id="WP_184480152.1">
    <property type="nucleotide sequence ID" value="NZ_JACHIV010000001.1"/>
</dbReference>
<feature type="transmembrane region" description="Helical" evidence="1">
    <location>
        <begin position="20"/>
        <end position="40"/>
    </location>
</feature>
<reference evidence="2 3" key="1">
    <citation type="submission" date="2020-08" db="EMBL/GenBank/DDBJ databases">
        <title>Sequencing the genomes of 1000 actinobacteria strains.</title>
        <authorList>
            <person name="Klenk H.-P."/>
        </authorList>
    </citation>
    <scope>NUCLEOTIDE SEQUENCE [LARGE SCALE GENOMIC DNA]</scope>
    <source>
        <strain evidence="2 3">DSM 45582</strain>
    </source>
</reference>
<dbReference type="Proteomes" id="UP000580474">
    <property type="component" value="Unassembled WGS sequence"/>
</dbReference>
<accession>A0A840NJP5</accession>
<evidence type="ECO:0000313" key="2">
    <source>
        <dbReference type="EMBL" id="MBB5070528.1"/>
    </source>
</evidence>
<dbReference type="EMBL" id="JACHIV010000001">
    <property type="protein sequence ID" value="MBB5070528.1"/>
    <property type="molecule type" value="Genomic_DNA"/>
</dbReference>
<evidence type="ECO:0000256" key="1">
    <source>
        <dbReference type="SAM" id="Phobius"/>
    </source>
</evidence>
<organism evidence="2 3">
    <name type="scientific">Saccharopolyspora gloriosae</name>
    <dbReference type="NCBI Taxonomy" id="455344"/>
    <lineage>
        <taxon>Bacteria</taxon>
        <taxon>Bacillati</taxon>
        <taxon>Actinomycetota</taxon>
        <taxon>Actinomycetes</taxon>
        <taxon>Pseudonocardiales</taxon>
        <taxon>Pseudonocardiaceae</taxon>
        <taxon>Saccharopolyspora</taxon>
    </lineage>
</organism>